<dbReference type="HOGENOM" id="CLU_586233_0_0_6"/>
<feature type="domain" description="O-antigen ligase-related" evidence="6">
    <location>
        <begin position="238"/>
        <end position="378"/>
    </location>
</feature>
<evidence type="ECO:0000256" key="1">
    <source>
        <dbReference type="ARBA" id="ARBA00004141"/>
    </source>
</evidence>
<keyword evidence="8" id="KW-1185">Reference proteome</keyword>
<name>A0A0C5VE76_9GAMM</name>
<feature type="transmembrane region" description="Helical" evidence="5">
    <location>
        <begin position="151"/>
        <end position="168"/>
    </location>
</feature>
<dbReference type="Proteomes" id="UP000032266">
    <property type="component" value="Chromosome"/>
</dbReference>
<evidence type="ECO:0000313" key="7">
    <source>
        <dbReference type="EMBL" id="AJQ92817.1"/>
    </source>
</evidence>
<dbReference type="KEGG" id="gsn:YC6258_00767"/>
<evidence type="ECO:0000256" key="2">
    <source>
        <dbReference type="ARBA" id="ARBA00022692"/>
    </source>
</evidence>
<feature type="transmembrane region" description="Helical" evidence="5">
    <location>
        <begin position="121"/>
        <end position="139"/>
    </location>
</feature>
<dbReference type="InterPro" id="IPR007016">
    <property type="entry name" value="O-antigen_ligase-rel_domated"/>
</dbReference>
<dbReference type="OrthoDB" id="7595044at2"/>
<comment type="subcellular location">
    <subcellularLocation>
        <location evidence="1">Membrane</location>
        <topology evidence="1">Multi-pass membrane protein</topology>
    </subcellularLocation>
</comment>
<dbReference type="AlphaFoldDB" id="A0A0C5VE76"/>
<evidence type="ECO:0000256" key="4">
    <source>
        <dbReference type="ARBA" id="ARBA00023136"/>
    </source>
</evidence>
<keyword evidence="3 5" id="KW-1133">Transmembrane helix</keyword>
<sequence>MPNLFAYIVLFSWPLWALLIAKKVNNSQAAILLLLIPYLLLPLKTEFSLPLVSLNKETLPSLVAFLLLFRRQQNFKFLPETITARIIVILLYLSPILTTLTNGDTLVYGPKIKSGIPIENTIGMLVDVFITLIPFILGLNFVNNEQAQKDFLKYLVIAGLIYSLPILWEIKMSPRLHSQIYGIFPHDWRQQLRQGGFRPVVFLGHGLYIAVFMSLATTAALVLWKAKIKPLQRNGLLIAMFLVGVVVLSKSLSAVIYVLLMIGAVMFLSYRKKAQVAAAIALFVFVFPMLRSLDLIPTTQIVNGIAHYSEDRAGSLEYRFDNEDMLLAKANQRPLFGWGSYGRNRVFDPYTGEDISTTDGVWILWFGKQGWVGYLAFFGLLCYPIFSVYGLIRRNQRVSVLSVGLCLTLSVNLLDLIPNSSISHLTLLMAGALMGYVENKKLRPSSE</sequence>
<accession>A0A0C5VE76</accession>
<gene>
    <name evidence="7" type="ORF">YC6258_00767</name>
</gene>
<proteinExistence type="predicted"/>
<evidence type="ECO:0000313" key="8">
    <source>
        <dbReference type="Proteomes" id="UP000032266"/>
    </source>
</evidence>
<feature type="transmembrane region" description="Helical" evidence="5">
    <location>
        <begin position="6"/>
        <end position="22"/>
    </location>
</feature>
<dbReference type="InterPro" id="IPR051533">
    <property type="entry name" value="WaaL-like"/>
</dbReference>
<reference evidence="7 8" key="1">
    <citation type="submission" date="2014-01" db="EMBL/GenBank/DDBJ databases">
        <title>Full genme sequencing of cellulolytic bacterium Gynuella sunshinyii YC6258T gen. nov., sp. nov.</title>
        <authorList>
            <person name="Khan H."/>
            <person name="Chung E.J."/>
            <person name="Chung Y.R."/>
        </authorList>
    </citation>
    <scope>NUCLEOTIDE SEQUENCE [LARGE SCALE GENOMIC DNA]</scope>
    <source>
        <strain evidence="7 8">YC6258</strain>
    </source>
</reference>
<evidence type="ECO:0000256" key="3">
    <source>
        <dbReference type="ARBA" id="ARBA00022989"/>
    </source>
</evidence>
<dbReference type="STRING" id="1445510.YC6258_00767"/>
<dbReference type="RefSeq" id="WP_044615795.1">
    <property type="nucleotide sequence ID" value="NZ_CP007142.1"/>
</dbReference>
<evidence type="ECO:0000256" key="5">
    <source>
        <dbReference type="SAM" id="Phobius"/>
    </source>
</evidence>
<organism evidence="7 8">
    <name type="scientific">Gynuella sunshinyii YC6258</name>
    <dbReference type="NCBI Taxonomy" id="1445510"/>
    <lineage>
        <taxon>Bacteria</taxon>
        <taxon>Pseudomonadati</taxon>
        <taxon>Pseudomonadota</taxon>
        <taxon>Gammaproteobacteria</taxon>
        <taxon>Oceanospirillales</taxon>
        <taxon>Saccharospirillaceae</taxon>
        <taxon>Gynuella</taxon>
    </lineage>
</organism>
<feature type="transmembrane region" description="Helical" evidence="5">
    <location>
        <begin position="231"/>
        <end position="248"/>
    </location>
</feature>
<keyword evidence="2 5" id="KW-0812">Transmembrane</keyword>
<feature type="transmembrane region" description="Helical" evidence="5">
    <location>
        <begin position="277"/>
        <end position="293"/>
    </location>
</feature>
<dbReference type="GO" id="GO:0016020">
    <property type="term" value="C:membrane"/>
    <property type="evidence" value="ECO:0007669"/>
    <property type="project" value="UniProtKB-SubCell"/>
</dbReference>
<keyword evidence="4 5" id="KW-0472">Membrane</keyword>
<feature type="transmembrane region" description="Helical" evidence="5">
    <location>
        <begin position="371"/>
        <end position="391"/>
    </location>
</feature>
<protein>
    <recommendedName>
        <fullName evidence="6">O-antigen ligase-related domain-containing protein</fullName>
    </recommendedName>
</protein>
<dbReference type="Pfam" id="PF04932">
    <property type="entry name" value="Wzy_C"/>
    <property type="match status" value="1"/>
</dbReference>
<evidence type="ECO:0000259" key="6">
    <source>
        <dbReference type="Pfam" id="PF04932"/>
    </source>
</evidence>
<feature type="transmembrane region" description="Helical" evidence="5">
    <location>
        <begin position="254"/>
        <end position="270"/>
    </location>
</feature>
<dbReference type="PANTHER" id="PTHR37422">
    <property type="entry name" value="TEICHURONIC ACID BIOSYNTHESIS PROTEIN TUAE"/>
    <property type="match status" value="1"/>
</dbReference>
<dbReference type="PANTHER" id="PTHR37422:SF13">
    <property type="entry name" value="LIPOPOLYSACCHARIDE BIOSYNTHESIS PROTEIN PA4999-RELATED"/>
    <property type="match status" value="1"/>
</dbReference>
<feature type="transmembrane region" description="Helical" evidence="5">
    <location>
        <begin position="202"/>
        <end position="224"/>
    </location>
</feature>
<feature type="transmembrane region" description="Helical" evidence="5">
    <location>
        <begin position="82"/>
        <end position="101"/>
    </location>
</feature>
<dbReference type="EMBL" id="CP007142">
    <property type="protein sequence ID" value="AJQ92817.1"/>
    <property type="molecule type" value="Genomic_DNA"/>
</dbReference>